<dbReference type="AlphaFoldDB" id="E9HK28"/>
<keyword evidence="2" id="KW-1185">Reference proteome</keyword>
<name>E9HK28_DAPPU</name>
<accession>E9HK28</accession>
<organism evidence="1 2">
    <name type="scientific">Daphnia pulex</name>
    <name type="common">Water flea</name>
    <dbReference type="NCBI Taxonomy" id="6669"/>
    <lineage>
        <taxon>Eukaryota</taxon>
        <taxon>Metazoa</taxon>
        <taxon>Ecdysozoa</taxon>
        <taxon>Arthropoda</taxon>
        <taxon>Crustacea</taxon>
        <taxon>Branchiopoda</taxon>
        <taxon>Diplostraca</taxon>
        <taxon>Cladocera</taxon>
        <taxon>Anomopoda</taxon>
        <taxon>Daphniidae</taxon>
        <taxon>Daphnia</taxon>
    </lineage>
</organism>
<proteinExistence type="predicted"/>
<dbReference type="InParanoid" id="E9HK28"/>
<protein>
    <submittedName>
        <fullName evidence="1">Uncharacterized protein</fullName>
    </submittedName>
</protein>
<dbReference type="EMBL" id="GL732666">
    <property type="protein sequence ID" value="EFX67919.1"/>
    <property type="molecule type" value="Genomic_DNA"/>
</dbReference>
<reference evidence="1 2" key="1">
    <citation type="journal article" date="2011" name="Science">
        <title>The ecoresponsive genome of Daphnia pulex.</title>
        <authorList>
            <person name="Colbourne J.K."/>
            <person name="Pfrender M.E."/>
            <person name="Gilbert D."/>
            <person name="Thomas W.K."/>
            <person name="Tucker A."/>
            <person name="Oakley T.H."/>
            <person name="Tokishita S."/>
            <person name="Aerts A."/>
            <person name="Arnold G.J."/>
            <person name="Basu M.K."/>
            <person name="Bauer D.J."/>
            <person name="Caceres C.E."/>
            <person name="Carmel L."/>
            <person name="Casola C."/>
            <person name="Choi J.H."/>
            <person name="Detter J.C."/>
            <person name="Dong Q."/>
            <person name="Dusheyko S."/>
            <person name="Eads B.D."/>
            <person name="Frohlich T."/>
            <person name="Geiler-Samerotte K.A."/>
            <person name="Gerlach D."/>
            <person name="Hatcher P."/>
            <person name="Jogdeo S."/>
            <person name="Krijgsveld J."/>
            <person name="Kriventseva E.V."/>
            <person name="Kultz D."/>
            <person name="Laforsch C."/>
            <person name="Lindquist E."/>
            <person name="Lopez J."/>
            <person name="Manak J.R."/>
            <person name="Muller J."/>
            <person name="Pangilinan J."/>
            <person name="Patwardhan R.P."/>
            <person name="Pitluck S."/>
            <person name="Pritham E.J."/>
            <person name="Rechtsteiner A."/>
            <person name="Rho M."/>
            <person name="Rogozin I.B."/>
            <person name="Sakarya O."/>
            <person name="Salamov A."/>
            <person name="Schaack S."/>
            <person name="Shapiro H."/>
            <person name="Shiga Y."/>
            <person name="Skalitzky C."/>
            <person name="Smith Z."/>
            <person name="Souvorov A."/>
            <person name="Sung W."/>
            <person name="Tang Z."/>
            <person name="Tsuchiya D."/>
            <person name="Tu H."/>
            <person name="Vos H."/>
            <person name="Wang M."/>
            <person name="Wolf Y.I."/>
            <person name="Yamagata H."/>
            <person name="Yamada T."/>
            <person name="Ye Y."/>
            <person name="Shaw J.R."/>
            <person name="Andrews J."/>
            <person name="Crease T.J."/>
            <person name="Tang H."/>
            <person name="Lucas S.M."/>
            <person name="Robertson H.M."/>
            <person name="Bork P."/>
            <person name="Koonin E.V."/>
            <person name="Zdobnov E.M."/>
            <person name="Grigoriev I.V."/>
            <person name="Lynch M."/>
            <person name="Boore J.L."/>
        </authorList>
    </citation>
    <scope>NUCLEOTIDE SEQUENCE [LARGE SCALE GENOMIC DNA]</scope>
</reference>
<gene>
    <name evidence="1" type="ORF">DAPPUDRAFT_330603</name>
</gene>
<evidence type="ECO:0000313" key="2">
    <source>
        <dbReference type="Proteomes" id="UP000000305"/>
    </source>
</evidence>
<sequence length="253" mass="28417">MPSHKCILEQKNVVVVETKESSELLINKNKSVLQESLDTNYPSVPCDSWIPCFLMKLQKNVVVVETKESSELLINKNKSVLQESLDTNYPFGNAFLSKSGLLSCQDWHEEAIGKLQEEARYRKVTTVGHGHGSGKNILIILHLTTKQLYSSLSQPRPGAQELNSKSEPMEVMYSLIELEEDSEPIEATTSFIVSNEDVTTLPVAEANNLVVLPIENLDISKEETETVVSLENNERQTITNSVPKNTQKRKYQI</sequence>
<evidence type="ECO:0000313" key="1">
    <source>
        <dbReference type="EMBL" id="EFX67919.1"/>
    </source>
</evidence>
<dbReference type="KEGG" id="dpx:DAPPUDRAFT_330603"/>
<dbReference type="Proteomes" id="UP000000305">
    <property type="component" value="Unassembled WGS sequence"/>
</dbReference>
<dbReference type="HOGENOM" id="CLU_1099442_0_0_1"/>